<feature type="transmembrane region" description="Helical" evidence="6">
    <location>
        <begin position="38"/>
        <end position="58"/>
    </location>
</feature>
<evidence type="ECO:0000256" key="4">
    <source>
        <dbReference type="ARBA" id="ARBA00022989"/>
    </source>
</evidence>
<dbReference type="PANTHER" id="PTHR43370">
    <property type="entry name" value="SUGAR ABC TRANSPORTER INTEGRAL MEMBRANE PROTEIN-RELATED"/>
    <property type="match status" value="1"/>
</dbReference>
<name>V7I6A9_9CLOT</name>
<dbReference type="PANTHER" id="PTHR43370:SF1">
    <property type="entry name" value="GUANOSINE ABC TRANSPORTER PERMEASE PROTEIN NUPQ"/>
    <property type="match status" value="1"/>
</dbReference>
<gene>
    <name evidence="7" type="ORF">T472_0206335</name>
</gene>
<dbReference type="Proteomes" id="UP000017747">
    <property type="component" value="Unassembled WGS sequence"/>
</dbReference>
<keyword evidence="3 6" id="KW-0812">Transmembrane</keyword>
<feature type="transmembrane region" description="Helical" evidence="6">
    <location>
        <begin position="95"/>
        <end position="116"/>
    </location>
</feature>
<reference evidence="7 8" key="1">
    <citation type="journal article" date="2014" name="Genome Announc.">
        <title>Genome Sequence of Youngiibacter fragilis, the Type Strain of the Genus Youngiibacter.</title>
        <authorList>
            <person name="Wawrik C.B."/>
            <person name="Callaghan A.V."/>
            <person name="Stamps B.W."/>
            <person name="Wawrik B."/>
        </authorList>
    </citation>
    <scope>NUCLEOTIDE SEQUENCE [LARGE SCALE GENOMIC DNA]</scope>
    <source>
        <strain evidence="7 8">232.1</strain>
    </source>
</reference>
<keyword evidence="2" id="KW-1003">Cell membrane</keyword>
<dbReference type="EMBL" id="AXUN02000113">
    <property type="protein sequence ID" value="ETA81418.1"/>
    <property type="molecule type" value="Genomic_DNA"/>
</dbReference>
<accession>V7I6A9</accession>
<dbReference type="OrthoDB" id="9792579at2"/>
<feature type="transmembrane region" description="Helical" evidence="6">
    <location>
        <begin position="65"/>
        <end position="89"/>
    </location>
</feature>
<sequence>MENLTYLFSSDMFLATLRLSIPLTLAAVGATICQRSGVINLGVEGMMLLGAFSGVLGVHLTGSPYLGIMLSLAVGALIGWIYAVLVLHYDANQSVSGIGLNVFASGLTIVLTRAVWKSDGLSGSVKQVPSITVPVLSEIPFLGLLFKNQSPYLYFTVMIVILAWWFMYRTKQGLRLRAIGEHDEAAATVGIPVKLYRYKAIIVCGMLCALGGSYLSIVQNNRFVKDMVAGRGFMALAANIFGGANPLGSWGSSLVFAFAQAVRINLEVDIPDQFLQMLPYALTLFVLLIIGLKNRKKYKDKIA</sequence>
<dbReference type="AlphaFoldDB" id="V7I6A9"/>
<keyword evidence="4 6" id="KW-1133">Transmembrane helix</keyword>
<dbReference type="eggNOG" id="COG1079">
    <property type="taxonomic scope" value="Bacteria"/>
</dbReference>
<protein>
    <submittedName>
        <fullName evidence="7">Ribose ABC transporter permease</fullName>
    </submittedName>
</protein>
<evidence type="ECO:0000313" key="8">
    <source>
        <dbReference type="Proteomes" id="UP000017747"/>
    </source>
</evidence>
<evidence type="ECO:0000256" key="5">
    <source>
        <dbReference type="ARBA" id="ARBA00023136"/>
    </source>
</evidence>
<keyword evidence="5 6" id="KW-0472">Membrane</keyword>
<dbReference type="InterPro" id="IPR001851">
    <property type="entry name" value="ABC_transp_permease"/>
</dbReference>
<evidence type="ECO:0000256" key="6">
    <source>
        <dbReference type="SAM" id="Phobius"/>
    </source>
</evidence>
<evidence type="ECO:0000313" key="7">
    <source>
        <dbReference type="EMBL" id="ETA81418.1"/>
    </source>
</evidence>
<dbReference type="STRING" id="994573.T472_0206335"/>
<feature type="transmembrane region" description="Helical" evidence="6">
    <location>
        <begin position="12"/>
        <end position="32"/>
    </location>
</feature>
<feature type="transmembrane region" description="Helical" evidence="6">
    <location>
        <begin position="152"/>
        <end position="168"/>
    </location>
</feature>
<dbReference type="Pfam" id="PF02653">
    <property type="entry name" value="BPD_transp_2"/>
    <property type="match status" value="1"/>
</dbReference>
<proteinExistence type="predicted"/>
<feature type="transmembrane region" description="Helical" evidence="6">
    <location>
        <begin position="274"/>
        <end position="292"/>
    </location>
</feature>
<comment type="subcellular location">
    <subcellularLocation>
        <location evidence="1">Cell membrane</location>
        <topology evidence="1">Multi-pass membrane protein</topology>
    </subcellularLocation>
</comment>
<keyword evidence="8" id="KW-1185">Reference proteome</keyword>
<dbReference type="RefSeq" id="WP_023387430.1">
    <property type="nucleotide sequence ID" value="NZ_AXUN02000113.1"/>
</dbReference>
<comment type="caution">
    <text evidence="7">The sequence shown here is derived from an EMBL/GenBank/DDBJ whole genome shotgun (WGS) entry which is preliminary data.</text>
</comment>
<dbReference type="CDD" id="cd06580">
    <property type="entry name" value="TM_PBP1_transp_TpRbsC_like"/>
    <property type="match status" value="1"/>
</dbReference>
<dbReference type="PATRIC" id="fig|994573.3.peg.1182"/>
<dbReference type="GO" id="GO:0005886">
    <property type="term" value="C:plasma membrane"/>
    <property type="evidence" value="ECO:0007669"/>
    <property type="project" value="UniProtKB-SubCell"/>
</dbReference>
<organism evidence="7 8">
    <name type="scientific">Youngiibacter fragilis 232.1</name>
    <dbReference type="NCBI Taxonomy" id="994573"/>
    <lineage>
        <taxon>Bacteria</taxon>
        <taxon>Bacillati</taxon>
        <taxon>Bacillota</taxon>
        <taxon>Clostridia</taxon>
        <taxon>Eubacteriales</taxon>
        <taxon>Clostridiaceae</taxon>
        <taxon>Youngiibacter</taxon>
    </lineage>
</organism>
<dbReference type="GO" id="GO:0022857">
    <property type="term" value="F:transmembrane transporter activity"/>
    <property type="evidence" value="ECO:0007669"/>
    <property type="project" value="InterPro"/>
</dbReference>
<evidence type="ECO:0000256" key="1">
    <source>
        <dbReference type="ARBA" id="ARBA00004651"/>
    </source>
</evidence>
<evidence type="ECO:0000256" key="3">
    <source>
        <dbReference type="ARBA" id="ARBA00022692"/>
    </source>
</evidence>
<evidence type="ECO:0000256" key="2">
    <source>
        <dbReference type="ARBA" id="ARBA00022475"/>
    </source>
</evidence>